<keyword evidence="3" id="KW-0175">Coiled coil</keyword>
<dbReference type="InterPro" id="IPR006175">
    <property type="entry name" value="YjgF/YER057c/UK114"/>
</dbReference>
<dbReference type="EMBL" id="BRPK01000003">
    <property type="protein sequence ID" value="GLB35792.1"/>
    <property type="molecule type" value="Genomic_DNA"/>
</dbReference>
<keyword evidence="7" id="KW-1185">Reference proteome</keyword>
<feature type="compositionally biased region" description="Acidic residues" evidence="4">
    <location>
        <begin position="385"/>
        <end position="400"/>
    </location>
</feature>
<dbReference type="GO" id="GO:0042273">
    <property type="term" value="P:ribosomal large subunit biogenesis"/>
    <property type="evidence" value="ECO:0007669"/>
    <property type="project" value="TreeGrafter"/>
</dbReference>
<dbReference type="Pfam" id="PF01042">
    <property type="entry name" value="Ribonuc_L-PSP"/>
    <property type="match status" value="1"/>
</dbReference>
<dbReference type="GO" id="GO:0006606">
    <property type="term" value="P:protein import into nucleus"/>
    <property type="evidence" value="ECO:0007669"/>
    <property type="project" value="TreeGrafter"/>
</dbReference>
<evidence type="ECO:0000256" key="3">
    <source>
        <dbReference type="SAM" id="Coils"/>
    </source>
</evidence>
<comment type="similarity">
    <text evidence="2">Belongs to the nuclear import and ribosome assembly adapter family.</text>
</comment>
<evidence type="ECO:0000256" key="1">
    <source>
        <dbReference type="ARBA" id="ARBA00010552"/>
    </source>
</evidence>
<dbReference type="OrthoDB" id="288703at2759"/>
<dbReference type="AlphaFoldDB" id="A0A9P3PI39"/>
<dbReference type="InterPro" id="IPR016024">
    <property type="entry name" value="ARM-type_fold"/>
</dbReference>
<dbReference type="InterPro" id="IPR011989">
    <property type="entry name" value="ARM-like"/>
</dbReference>
<dbReference type="InterPro" id="IPR035959">
    <property type="entry name" value="RutC-like_sf"/>
</dbReference>
<dbReference type="SUPFAM" id="SSF55298">
    <property type="entry name" value="YjgF-like"/>
    <property type="match status" value="1"/>
</dbReference>
<dbReference type="Proteomes" id="UP001063166">
    <property type="component" value="Unassembled WGS sequence"/>
</dbReference>
<proteinExistence type="inferred from homology"/>
<evidence type="ECO:0000256" key="4">
    <source>
        <dbReference type="SAM" id="MobiDB-lite"/>
    </source>
</evidence>
<dbReference type="PANTHER" id="PTHR13347">
    <property type="entry name" value="HEAT REPEAT-CONTAINING PROTEIN 3"/>
    <property type="match status" value="1"/>
</dbReference>
<feature type="region of interest" description="Disordered" evidence="4">
    <location>
        <begin position="1"/>
        <end position="35"/>
    </location>
</feature>
<dbReference type="CDD" id="cd13394">
    <property type="entry name" value="Syo1_like"/>
    <property type="match status" value="1"/>
</dbReference>
<evidence type="ECO:0000313" key="7">
    <source>
        <dbReference type="Proteomes" id="UP001063166"/>
    </source>
</evidence>
<gene>
    <name evidence="6" type="ORF">LshimejAT787_0300800</name>
</gene>
<dbReference type="PANTHER" id="PTHR13347:SF1">
    <property type="entry name" value="HEAT REPEAT-CONTAINING PROTEIN 3"/>
    <property type="match status" value="1"/>
</dbReference>
<feature type="coiled-coil region" evidence="3">
    <location>
        <begin position="339"/>
        <end position="366"/>
    </location>
</feature>
<reference evidence="6" key="1">
    <citation type="submission" date="2022-07" db="EMBL/GenBank/DDBJ databases">
        <title>The genome of Lyophyllum shimeji provides insight into the initial evolution of ectomycorrhizal fungal genome.</title>
        <authorList>
            <person name="Kobayashi Y."/>
            <person name="Shibata T."/>
            <person name="Hirakawa H."/>
            <person name="Shigenobu S."/>
            <person name="Nishiyama T."/>
            <person name="Yamada A."/>
            <person name="Hasebe M."/>
            <person name="Kawaguchi M."/>
        </authorList>
    </citation>
    <scope>NUCLEOTIDE SEQUENCE</scope>
    <source>
        <strain evidence="6">AT787</strain>
    </source>
</reference>
<evidence type="ECO:0000259" key="5">
    <source>
        <dbReference type="Pfam" id="PF25567"/>
    </source>
</evidence>
<dbReference type="InterPro" id="IPR052616">
    <property type="entry name" value="SYO1-like"/>
</dbReference>
<sequence>MGKSQKKRSMRRHNPMRVPDSHLPKGLASASSTSSKTEAILPILQKMESPDASERKWACVAVSNLIQNDPSTRRLLQGKNIVGALITRLTDSEEEVIVEAAGSLRNLCIDGGYDICAEMYNKNILAPWKTFIPKISNTLSQYLEGSASTPENAQNIVYQFADNVITLLWCLSETSNKALNAINEIHLVPFLMSFLAARHKIPLAPVTAAAHCLYVLTDDNYPAIADVRADAGYISCLLEIARPGEATNGKAKEPSDPRSTTLKVLCAGILRNVSPLPPPAVASSVDIDRDIVLPLLQPVISCISLPDISKAVMDLVARQASGPQIEKLSLKHTPKSDHKSNEELELERLEANLRTVQLALEILTGACATLPDPENDVPEKGAENGSEDEDDEDLDVDESDADMKEDTPTAGAPSPSFLPTLVAPLLALIQPTSLSFPPLASPSVHPPTTSALSAVHISALECLNNLFLSLATSPYPGVSSDNEAGRKVWDEVWAALAAVGTETGPGQERRQGMWHLAVGVLWGVGNVWKGSLIPNEEQVKLLMQLCDATSDERIRVKCIGTLECLAQHPRSIDGNRLISQYLLSILPSNGSPSRAGTEPLIQAVSAIIDIYSDEGMPYDINFRQGGYLGILASGVDEVKKAVRGIDRRKEGGKDLRRRAEETGNFCFSQDSVSEAPSLHSFILPPYLTLLVRSHGGLERSPGQRLRTLYTYLPISMAGTKQIVSTADAVPPLPVFSQAVISRGRTVYVSGNVGCTKDYSLVEGGVQAQTRAALENIAVVLKAAGSGLEHIVKTNVYLTHLPRDFQAMNEIYVQFFDNDKLPARTCIGVSCLPLGADVEIECIAEILEP</sequence>
<feature type="region of interest" description="Disordered" evidence="4">
    <location>
        <begin position="369"/>
        <end position="416"/>
    </location>
</feature>
<organism evidence="6 7">
    <name type="scientific">Lyophyllum shimeji</name>
    <name type="common">Hon-shimeji</name>
    <name type="synonym">Tricholoma shimeji</name>
    <dbReference type="NCBI Taxonomy" id="47721"/>
    <lineage>
        <taxon>Eukaryota</taxon>
        <taxon>Fungi</taxon>
        <taxon>Dikarya</taxon>
        <taxon>Basidiomycota</taxon>
        <taxon>Agaricomycotina</taxon>
        <taxon>Agaricomycetes</taxon>
        <taxon>Agaricomycetidae</taxon>
        <taxon>Agaricales</taxon>
        <taxon>Tricholomatineae</taxon>
        <taxon>Lyophyllaceae</taxon>
        <taxon>Lyophyllum</taxon>
    </lineage>
</organism>
<dbReference type="GO" id="GO:0051082">
    <property type="term" value="F:unfolded protein binding"/>
    <property type="evidence" value="ECO:0007669"/>
    <property type="project" value="TreeGrafter"/>
</dbReference>
<name>A0A9P3PI39_LYOSH</name>
<dbReference type="InterPro" id="IPR057990">
    <property type="entry name" value="TPR_SYO1"/>
</dbReference>
<dbReference type="Gene3D" id="3.30.1330.40">
    <property type="entry name" value="RutC-like"/>
    <property type="match status" value="1"/>
</dbReference>
<feature type="domain" description="SYO1-like TPR repeats" evidence="5">
    <location>
        <begin position="421"/>
        <end position="651"/>
    </location>
</feature>
<evidence type="ECO:0000256" key="2">
    <source>
        <dbReference type="ARBA" id="ARBA00049983"/>
    </source>
</evidence>
<comment type="caution">
    <text evidence="6">The sequence shown here is derived from an EMBL/GenBank/DDBJ whole genome shotgun (WGS) entry which is preliminary data.</text>
</comment>
<comment type="similarity">
    <text evidence="1">Belongs to the RutC family.</text>
</comment>
<feature type="compositionally biased region" description="Basic residues" evidence="4">
    <location>
        <begin position="1"/>
        <end position="15"/>
    </location>
</feature>
<evidence type="ECO:0000313" key="6">
    <source>
        <dbReference type="EMBL" id="GLB35792.1"/>
    </source>
</evidence>
<dbReference type="CDD" id="cd00448">
    <property type="entry name" value="YjgF_YER057c_UK114_family"/>
    <property type="match status" value="1"/>
</dbReference>
<accession>A0A9P3PI39</accession>
<dbReference type="Gene3D" id="1.25.10.10">
    <property type="entry name" value="Leucine-rich Repeat Variant"/>
    <property type="match status" value="1"/>
</dbReference>
<dbReference type="FunFam" id="3.30.1330.40:FF:000001">
    <property type="entry name" value="L-PSP family endoribonuclease"/>
    <property type="match status" value="1"/>
</dbReference>
<protein>
    <submittedName>
        <fullName evidence="6">ARM repeat-containing protein</fullName>
    </submittedName>
</protein>
<dbReference type="Pfam" id="PF25567">
    <property type="entry name" value="TPR_SYO1"/>
    <property type="match status" value="1"/>
</dbReference>
<dbReference type="SUPFAM" id="SSF48371">
    <property type="entry name" value="ARM repeat"/>
    <property type="match status" value="1"/>
</dbReference>